<dbReference type="eggNOG" id="ENOG50301FE">
    <property type="taxonomic scope" value="Bacteria"/>
</dbReference>
<sequence length="238" mass="26398">MLALGVMLVPRVAQPAWYHDFADKRGLLGIPNFGDVASNIPFAILGVLGLVFLLQHRERFVDRREQWPYLAVFVGLVLTCVGSSYYHLAPDNARLLWDRIPMTIVFMGMVASVIAERISLKAGLVALPFLLALGVLSVLQWYRSELLGAGDLRFYASVQIYAGAILLVALLLRPKYTRSSDLAIVVGWYVVAKLLESFDKPIFSVGHIVSGHTLKHLAGAAAGFWILRMLQRREPIAL</sequence>
<evidence type="ECO:0000256" key="1">
    <source>
        <dbReference type="SAM" id="Phobius"/>
    </source>
</evidence>
<dbReference type="EnsemblBacteria" id="ABF43051">
    <property type="protein sequence ID" value="ABF43051"/>
    <property type="gene ID" value="Acid345_4051"/>
</dbReference>
<reference evidence="2 3" key="1">
    <citation type="journal article" date="2009" name="Appl. Environ. Microbiol.">
        <title>Three genomes from the phylum Acidobacteria provide insight into the lifestyles of these microorganisms in soils.</title>
        <authorList>
            <person name="Ward N.L."/>
            <person name="Challacombe J.F."/>
            <person name="Janssen P.H."/>
            <person name="Henrissat B."/>
            <person name="Coutinho P.M."/>
            <person name="Wu M."/>
            <person name="Xie G."/>
            <person name="Haft D.H."/>
            <person name="Sait M."/>
            <person name="Badger J."/>
            <person name="Barabote R.D."/>
            <person name="Bradley B."/>
            <person name="Brettin T.S."/>
            <person name="Brinkac L.M."/>
            <person name="Bruce D."/>
            <person name="Creasy T."/>
            <person name="Daugherty S.C."/>
            <person name="Davidsen T.M."/>
            <person name="DeBoy R.T."/>
            <person name="Detter J.C."/>
            <person name="Dodson R.J."/>
            <person name="Durkin A.S."/>
            <person name="Ganapathy A."/>
            <person name="Gwinn-Giglio M."/>
            <person name="Han C.S."/>
            <person name="Khouri H."/>
            <person name="Kiss H."/>
            <person name="Kothari S.P."/>
            <person name="Madupu R."/>
            <person name="Nelson K.E."/>
            <person name="Nelson W.C."/>
            <person name="Paulsen I."/>
            <person name="Penn K."/>
            <person name="Ren Q."/>
            <person name="Rosovitz M.J."/>
            <person name="Selengut J.D."/>
            <person name="Shrivastava S."/>
            <person name="Sullivan S.A."/>
            <person name="Tapia R."/>
            <person name="Thompson L.S."/>
            <person name="Watkins K.L."/>
            <person name="Yang Q."/>
            <person name="Yu C."/>
            <person name="Zafar N."/>
            <person name="Zhou L."/>
            <person name="Kuske C.R."/>
        </authorList>
    </citation>
    <scope>NUCLEOTIDE SEQUENCE [LARGE SCALE GENOMIC DNA]</scope>
    <source>
        <strain evidence="2 3">Ellin345</strain>
    </source>
</reference>
<feature type="transmembrane region" description="Helical" evidence="1">
    <location>
        <begin position="154"/>
        <end position="172"/>
    </location>
</feature>
<dbReference type="AlphaFoldDB" id="Q1IJ99"/>
<organism evidence="2 3">
    <name type="scientific">Koribacter versatilis (strain Ellin345)</name>
    <dbReference type="NCBI Taxonomy" id="204669"/>
    <lineage>
        <taxon>Bacteria</taxon>
        <taxon>Pseudomonadati</taxon>
        <taxon>Acidobacteriota</taxon>
        <taxon>Terriglobia</taxon>
        <taxon>Terriglobales</taxon>
        <taxon>Candidatus Korobacteraceae</taxon>
        <taxon>Candidatus Korobacter</taxon>
    </lineage>
</organism>
<dbReference type="Proteomes" id="UP000002432">
    <property type="component" value="Chromosome"/>
</dbReference>
<keyword evidence="1" id="KW-0812">Transmembrane</keyword>
<evidence type="ECO:0000313" key="3">
    <source>
        <dbReference type="Proteomes" id="UP000002432"/>
    </source>
</evidence>
<protein>
    <recommendedName>
        <fullName evidence="4">Alkaline phytoceramidase</fullName>
    </recommendedName>
</protein>
<feature type="transmembrane region" description="Helical" evidence="1">
    <location>
        <begin position="99"/>
        <end position="115"/>
    </location>
</feature>
<keyword evidence="3" id="KW-1185">Reference proteome</keyword>
<dbReference type="KEGG" id="aba:Acid345_4051"/>
<proteinExistence type="predicted"/>
<dbReference type="HOGENOM" id="CLU_056090_1_0_0"/>
<name>Q1IJ99_KORVE</name>
<keyword evidence="1" id="KW-0472">Membrane</keyword>
<dbReference type="PANTHER" id="PTHR34368:SF1">
    <property type="entry name" value="OS01G0962200 PROTEIN"/>
    <property type="match status" value="1"/>
</dbReference>
<feature type="transmembrane region" description="Helical" evidence="1">
    <location>
        <begin position="67"/>
        <end position="87"/>
    </location>
</feature>
<feature type="transmembrane region" description="Helical" evidence="1">
    <location>
        <begin position="37"/>
        <end position="55"/>
    </location>
</feature>
<evidence type="ECO:0008006" key="4">
    <source>
        <dbReference type="Google" id="ProtNLM"/>
    </source>
</evidence>
<dbReference type="PANTHER" id="PTHR34368">
    <property type="entry name" value="OS01G0962200 PROTEIN"/>
    <property type="match status" value="1"/>
</dbReference>
<evidence type="ECO:0000313" key="2">
    <source>
        <dbReference type="EMBL" id="ABF43051.1"/>
    </source>
</evidence>
<feature type="transmembrane region" description="Helical" evidence="1">
    <location>
        <begin position="122"/>
        <end position="142"/>
    </location>
</feature>
<accession>Q1IJ99</accession>
<dbReference type="STRING" id="204669.Acid345_4051"/>
<dbReference type="EMBL" id="CP000360">
    <property type="protein sequence ID" value="ABF43051.1"/>
    <property type="molecule type" value="Genomic_DNA"/>
</dbReference>
<keyword evidence="1" id="KW-1133">Transmembrane helix</keyword>
<gene>
    <name evidence="2" type="ordered locus">Acid345_4051</name>
</gene>